<dbReference type="Gramene" id="CDX86898">
    <property type="protein sequence ID" value="CDX86898"/>
    <property type="gene ID" value="GSBRNA2T00145684001"/>
</dbReference>
<dbReference type="AlphaFoldDB" id="A0A078DHT6"/>
<keyword evidence="2" id="KW-1185">Reference proteome</keyword>
<accession>A0A078DHT6</accession>
<proteinExistence type="predicted"/>
<dbReference type="EMBL" id="LK033343">
    <property type="protein sequence ID" value="CDY54690.1"/>
    <property type="molecule type" value="Genomic_DNA"/>
</dbReference>
<protein>
    <submittedName>
        <fullName evidence="1">BnaC01g42260D protein</fullName>
    </submittedName>
</protein>
<evidence type="ECO:0000313" key="1">
    <source>
        <dbReference type="EMBL" id="CDY54690.1"/>
    </source>
</evidence>
<dbReference type="Gramene" id="CDY54690">
    <property type="protein sequence ID" value="CDY54690"/>
    <property type="gene ID" value="GSBRNA2T00014505001"/>
</dbReference>
<dbReference type="PaxDb" id="3708-A0A078DHT6"/>
<organism evidence="1 2">
    <name type="scientific">Brassica napus</name>
    <name type="common">Rape</name>
    <dbReference type="NCBI Taxonomy" id="3708"/>
    <lineage>
        <taxon>Eukaryota</taxon>
        <taxon>Viridiplantae</taxon>
        <taxon>Streptophyta</taxon>
        <taxon>Embryophyta</taxon>
        <taxon>Tracheophyta</taxon>
        <taxon>Spermatophyta</taxon>
        <taxon>Magnoliopsida</taxon>
        <taxon>eudicotyledons</taxon>
        <taxon>Gunneridae</taxon>
        <taxon>Pentapetalae</taxon>
        <taxon>rosids</taxon>
        <taxon>malvids</taxon>
        <taxon>Brassicales</taxon>
        <taxon>Brassicaceae</taxon>
        <taxon>Brassiceae</taxon>
        <taxon>Brassica</taxon>
    </lineage>
</organism>
<evidence type="ECO:0000313" key="2">
    <source>
        <dbReference type="Proteomes" id="UP000028999"/>
    </source>
</evidence>
<gene>
    <name evidence="1" type="primary">BnaC01g42260D</name>
    <name evidence="1" type="ORF">GSBRNA2T00014505001</name>
</gene>
<sequence>MRQVPIISNGLVVKKPEIGSIIRRHGD</sequence>
<name>A0A078DHT6_BRANA</name>
<reference evidence="1 2" key="1">
    <citation type="journal article" date="2014" name="Science">
        <title>Plant genetics. Early allopolyploid evolution in the post-Neolithic Brassica napus oilseed genome.</title>
        <authorList>
            <person name="Chalhoub B."/>
            <person name="Denoeud F."/>
            <person name="Liu S."/>
            <person name="Parkin I.A."/>
            <person name="Tang H."/>
            <person name="Wang X."/>
            <person name="Chiquet J."/>
            <person name="Belcram H."/>
            <person name="Tong C."/>
            <person name="Samans B."/>
            <person name="Correa M."/>
            <person name="Da Silva C."/>
            <person name="Just J."/>
            <person name="Falentin C."/>
            <person name="Koh C.S."/>
            <person name="Le Clainche I."/>
            <person name="Bernard M."/>
            <person name="Bento P."/>
            <person name="Noel B."/>
            <person name="Labadie K."/>
            <person name="Alberti A."/>
            <person name="Charles M."/>
            <person name="Arnaud D."/>
            <person name="Guo H."/>
            <person name="Daviaud C."/>
            <person name="Alamery S."/>
            <person name="Jabbari K."/>
            <person name="Zhao M."/>
            <person name="Edger P.P."/>
            <person name="Chelaifa H."/>
            <person name="Tack D."/>
            <person name="Lassalle G."/>
            <person name="Mestiri I."/>
            <person name="Schnel N."/>
            <person name="Le Paslier M.C."/>
            <person name="Fan G."/>
            <person name="Renault V."/>
            <person name="Bayer P.E."/>
            <person name="Golicz A.A."/>
            <person name="Manoli S."/>
            <person name="Lee T.H."/>
            <person name="Thi V.H."/>
            <person name="Chalabi S."/>
            <person name="Hu Q."/>
            <person name="Fan C."/>
            <person name="Tollenaere R."/>
            <person name="Lu Y."/>
            <person name="Battail C."/>
            <person name="Shen J."/>
            <person name="Sidebottom C.H."/>
            <person name="Wang X."/>
            <person name="Canaguier A."/>
            <person name="Chauveau A."/>
            <person name="Berard A."/>
            <person name="Deniot G."/>
            <person name="Guan M."/>
            <person name="Liu Z."/>
            <person name="Sun F."/>
            <person name="Lim Y.P."/>
            <person name="Lyons E."/>
            <person name="Town C.D."/>
            <person name="Bancroft I."/>
            <person name="Wang X."/>
            <person name="Meng J."/>
            <person name="Ma J."/>
            <person name="Pires J.C."/>
            <person name="King G.J."/>
            <person name="Brunel D."/>
            <person name="Delourme R."/>
            <person name="Renard M."/>
            <person name="Aury J.M."/>
            <person name="Adams K.L."/>
            <person name="Batley J."/>
            <person name="Snowdon R.J."/>
            <person name="Tost J."/>
            <person name="Edwards D."/>
            <person name="Zhou Y."/>
            <person name="Hua W."/>
            <person name="Sharpe A.G."/>
            <person name="Paterson A.H."/>
            <person name="Guan C."/>
            <person name="Wincker P."/>
        </authorList>
    </citation>
    <scope>NUCLEOTIDE SEQUENCE [LARGE SCALE GENOMIC DNA]</scope>
    <source>
        <strain evidence="2">cv. Darmor-bzh</strain>
    </source>
</reference>
<dbReference type="Proteomes" id="UP000028999">
    <property type="component" value="Unassembled WGS sequence"/>
</dbReference>